<dbReference type="PANTHER" id="PTHR48022:SF2">
    <property type="entry name" value="PLASTIDIC GLUCOSE TRANSPORTER 4"/>
    <property type="match status" value="1"/>
</dbReference>
<comment type="similarity">
    <text evidence="2 7">Belongs to the major facilitator superfamily. Sugar transporter (TC 2.A.1.1) family.</text>
</comment>
<dbReference type="Pfam" id="PF00083">
    <property type="entry name" value="Sugar_tr"/>
    <property type="match status" value="1"/>
</dbReference>
<evidence type="ECO:0000313" key="10">
    <source>
        <dbReference type="EMBL" id="RFU25408.1"/>
    </source>
</evidence>
<feature type="transmembrane region" description="Helical" evidence="8">
    <location>
        <begin position="389"/>
        <end position="412"/>
    </location>
</feature>
<protein>
    <recommendedName>
        <fullName evidence="9">Major facilitator superfamily (MFS) profile domain-containing protein</fullName>
    </recommendedName>
</protein>
<feature type="transmembrane region" description="Helical" evidence="8">
    <location>
        <begin position="36"/>
        <end position="61"/>
    </location>
</feature>
<comment type="caution">
    <text evidence="10">The sequence shown here is derived from an EMBL/GenBank/DDBJ whole genome shotgun (WGS) entry which is preliminary data.</text>
</comment>
<evidence type="ECO:0000256" key="4">
    <source>
        <dbReference type="ARBA" id="ARBA00022692"/>
    </source>
</evidence>
<dbReference type="InterPro" id="IPR005828">
    <property type="entry name" value="MFS_sugar_transport-like"/>
</dbReference>
<feature type="transmembrane region" description="Helical" evidence="8">
    <location>
        <begin position="323"/>
        <end position="342"/>
    </location>
</feature>
<dbReference type="OrthoDB" id="6133115at2759"/>
<feature type="transmembrane region" description="Helical" evidence="8">
    <location>
        <begin position="354"/>
        <end position="377"/>
    </location>
</feature>
<dbReference type="PROSITE" id="PS50850">
    <property type="entry name" value="MFS"/>
    <property type="match status" value="1"/>
</dbReference>
<dbReference type="Gene3D" id="1.20.1250.20">
    <property type="entry name" value="MFS general substrate transporter like domains"/>
    <property type="match status" value="1"/>
</dbReference>
<feature type="transmembrane region" description="Helical" evidence="8">
    <location>
        <begin position="93"/>
        <end position="115"/>
    </location>
</feature>
<dbReference type="OMA" id="KRIWISW"/>
<feature type="transmembrane region" description="Helical" evidence="8">
    <location>
        <begin position="418"/>
        <end position="437"/>
    </location>
</feature>
<evidence type="ECO:0000256" key="7">
    <source>
        <dbReference type="RuleBase" id="RU003346"/>
    </source>
</evidence>
<dbReference type="GO" id="GO:0005351">
    <property type="term" value="F:carbohydrate:proton symporter activity"/>
    <property type="evidence" value="ECO:0007669"/>
    <property type="project" value="TreeGrafter"/>
</dbReference>
<dbReference type="NCBIfam" id="TIGR00879">
    <property type="entry name" value="SP"/>
    <property type="match status" value="1"/>
</dbReference>
<evidence type="ECO:0000256" key="2">
    <source>
        <dbReference type="ARBA" id="ARBA00010992"/>
    </source>
</evidence>
<keyword evidence="11" id="KW-1185">Reference proteome</keyword>
<dbReference type="EMBL" id="NCSJ02000335">
    <property type="protein sequence ID" value="RFU25408.1"/>
    <property type="molecule type" value="Genomic_DNA"/>
</dbReference>
<evidence type="ECO:0000256" key="5">
    <source>
        <dbReference type="ARBA" id="ARBA00022989"/>
    </source>
</evidence>
<sequence>MKTSDNAGYGYDAGVLGGLLTHRPFLNALGNPTGNWTIPMVSSSYTLAACVTSLFATGFAFHIGRRGCIILGCIGAIVGASIQASSFGVPQIIVGRLVTGFGIGCISSSVPAYLAETGITKNDRGPTAAFNGIVLISGVPIAYWIDYGFTKMDNQASWRVPIALQCIFAIASGFCMIFLPDTPRWYYAKNRIEEGDAALCRLFDRPIDDSEVQKIKQEIFALIQIELEANSSLRWQQFLTLGIIDKTPLRVVRRLSMCFWITFIREWMGINVVVYYSTIILGDTGITPELVTLLAGVMNTFFALGTVPLYFTIEQYGRRKIMFWGAVALSISLLIFIIMIALPNQTTATRWTSVAFIFIFIFVFGYAWQGVIWLYAIEISPLNYRHIGASFASFGEWLSSFLTVFAAPIGISNVGWKLYLWILAGDLVGCAFVWFLCPETGNRTLEQVDDIFSVAGKVSEKDPEALHIEKSGI</sequence>
<evidence type="ECO:0000256" key="1">
    <source>
        <dbReference type="ARBA" id="ARBA00004141"/>
    </source>
</evidence>
<evidence type="ECO:0000313" key="11">
    <source>
        <dbReference type="Proteomes" id="UP000258309"/>
    </source>
</evidence>
<feature type="non-terminal residue" evidence="10">
    <location>
        <position position="1"/>
    </location>
</feature>
<dbReference type="SUPFAM" id="SSF103473">
    <property type="entry name" value="MFS general substrate transporter"/>
    <property type="match status" value="1"/>
</dbReference>
<dbReference type="PRINTS" id="PR00171">
    <property type="entry name" value="SUGRTRNSPORT"/>
</dbReference>
<keyword evidence="5 8" id="KW-1133">Transmembrane helix</keyword>
<proteinExistence type="inferred from homology"/>
<feature type="domain" description="Major facilitator superfamily (MFS) profile" evidence="9">
    <location>
        <begin position="1"/>
        <end position="441"/>
    </location>
</feature>
<dbReference type="PANTHER" id="PTHR48022">
    <property type="entry name" value="PLASTIDIC GLUCOSE TRANSPORTER 4"/>
    <property type="match status" value="1"/>
</dbReference>
<feature type="transmembrane region" description="Helical" evidence="8">
    <location>
        <begin position="157"/>
        <end position="179"/>
    </location>
</feature>
<dbReference type="InterPro" id="IPR003663">
    <property type="entry name" value="Sugar/inositol_transpt"/>
</dbReference>
<dbReference type="GO" id="GO:0016020">
    <property type="term" value="C:membrane"/>
    <property type="evidence" value="ECO:0007669"/>
    <property type="project" value="UniProtKB-SubCell"/>
</dbReference>
<accession>A0A3E2GWE1</accession>
<organism evidence="10 11">
    <name type="scientific">Scytalidium lignicola</name>
    <name type="common">Hyphomycete</name>
    <dbReference type="NCBI Taxonomy" id="5539"/>
    <lineage>
        <taxon>Eukaryota</taxon>
        <taxon>Fungi</taxon>
        <taxon>Dikarya</taxon>
        <taxon>Ascomycota</taxon>
        <taxon>Pezizomycotina</taxon>
        <taxon>Leotiomycetes</taxon>
        <taxon>Leotiomycetes incertae sedis</taxon>
        <taxon>Scytalidium</taxon>
    </lineage>
</organism>
<feature type="transmembrane region" description="Helical" evidence="8">
    <location>
        <begin position="290"/>
        <end position="311"/>
    </location>
</feature>
<keyword evidence="6 8" id="KW-0472">Membrane</keyword>
<keyword evidence="3 7" id="KW-0813">Transport</keyword>
<keyword evidence="4 8" id="KW-0812">Transmembrane</keyword>
<feature type="transmembrane region" description="Helical" evidence="8">
    <location>
        <begin position="257"/>
        <end position="278"/>
    </location>
</feature>
<reference evidence="10 11" key="1">
    <citation type="submission" date="2018-05" db="EMBL/GenBank/DDBJ databases">
        <title>Draft genome sequence of Scytalidium lignicola DSM 105466, a ubiquitous saprotrophic fungus.</title>
        <authorList>
            <person name="Buettner E."/>
            <person name="Gebauer A.M."/>
            <person name="Hofrichter M."/>
            <person name="Liers C."/>
            <person name="Kellner H."/>
        </authorList>
    </citation>
    <scope>NUCLEOTIDE SEQUENCE [LARGE SCALE GENOMIC DNA]</scope>
    <source>
        <strain evidence="10 11">DSM 105466</strain>
    </source>
</reference>
<name>A0A3E2GWE1_SCYLI</name>
<gene>
    <name evidence="10" type="ORF">B7463_g10928</name>
</gene>
<dbReference type="InterPro" id="IPR050360">
    <property type="entry name" value="MFS_Sugar_Transporters"/>
</dbReference>
<comment type="subcellular location">
    <subcellularLocation>
        <location evidence="1">Membrane</location>
        <topology evidence="1">Multi-pass membrane protein</topology>
    </subcellularLocation>
</comment>
<feature type="transmembrane region" description="Helical" evidence="8">
    <location>
        <begin position="68"/>
        <end position="87"/>
    </location>
</feature>
<dbReference type="InterPro" id="IPR036259">
    <property type="entry name" value="MFS_trans_sf"/>
</dbReference>
<evidence type="ECO:0000256" key="8">
    <source>
        <dbReference type="SAM" id="Phobius"/>
    </source>
</evidence>
<dbReference type="Proteomes" id="UP000258309">
    <property type="component" value="Unassembled WGS sequence"/>
</dbReference>
<evidence type="ECO:0000256" key="6">
    <source>
        <dbReference type="ARBA" id="ARBA00023136"/>
    </source>
</evidence>
<feature type="transmembrane region" description="Helical" evidence="8">
    <location>
        <begin position="127"/>
        <end position="145"/>
    </location>
</feature>
<dbReference type="InterPro" id="IPR020846">
    <property type="entry name" value="MFS_dom"/>
</dbReference>
<evidence type="ECO:0000256" key="3">
    <source>
        <dbReference type="ARBA" id="ARBA00022448"/>
    </source>
</evidence>
<dbReference type="AlphaFoldDB" id="A0A3E2GWE1"/>
<evidence type="ECO:0000259" key="9">
    <source>
        <dbReference type="PROSITE" id="PS50850"/>
    </source>
</evidence>
<feature type="non-terminal residue" evidence="10">
    <location>
        <position position="473"/>
    </location>
</feature>